<name>A0AA39NYH0_9AGAR</name>
<evidence type="ECO:0000313" key="2">
    <source>
        <dbReference type="Proteomes" id="UP001175227"/>
    </source>
</evidence>
<organism evidence="1 2">
    <name type="scientific">Armillaria novae-zelandiae</name>
    <dbReference type="NCBI Taxonomy" id="153914"/>
    <lineage>
        <taxon>Eukaryota</taxon>
        <taxon>Fungi</taxon>
        <taxon>Dikarya</taxon>
        <taxon>Basidiomycota</taxon>
        <taxon>Agaricomycotina</taxon>
        <taxon>Agaricomycetes</taxon>
        <taxon>Agaricomycetidae</taxon>
        <taxon>Agaricales</taxon>
        <taxon>Marasmiineae</taxon>
        <taxon>Physalacriaceae</taxon>
        <taxon>Armillaria</taxon>
    </lineage>
</organism>
<reference evidence="1" key="1">
    <citation type="submission" date="2023-06" db="EMBL/GenBank/DDBJ databases">
        <authorList>
            <consortium name="Lawrence Berkeley National Laboratory"/>
            <person name="Ahrendt S."/>
            <person name="Sahu N."/>
            <person name="Indic B."/>
            <person name="Wong-Bajracharya J."/>
            <person name="Merenyi Z."/>
            <person name="Ke H.-M."/>
            <person name="Monk M."/>
            <person name="Kocsube S."/>
            <person name="Drula E."/>
            <person name="Lipzen A."/>
            <person name="Balint B."/>
            <person name="Henrissat B."/>
            <person name="Andreopoulos B."/>
            <person name="Martin F.M."/>
            <person name="Harder C.B."/>
            <person name="Rigling D."/>
            <person name="Ford K.L."/>
            <person name="Foster G.D."/>
            <person name="Pangilinan J."/>
            <person name="Papanicolaou A."/>
            <person name="Barry K."/>
            <person name="LaButti K."/>
            <person name="Viragh M."/>
            <person name="Koriabine M."/>
            <person name="Yan M."/>
            <person name="Riley R."/>
            <person name="Champramary S."/>
            <person name="Plett K.L."/>
            <person name="Tsai I.J."/>
            <person name="Slot J."/>
            <person name="Sipos G."/>
            <person name="Plett J."/>
            <person name="Nagy L.G."/>
            <person name="Grigoriev I.V."/>
        </authorList>
    </citation>
    <scope>NUCLEOTIDE SEQUENCE</scope>
    <source>
        <strain evidence="1">ICMP 16352</strain>
    </source>
</reference>
<evidence type="ECO:0000313" key="1">
    <source>
        <dbReference type="EMBL" id="KAK0474051.1"/>
    </source>
</evidence>
<dbReference type="Proteomes" id="UP001175227">
    <property type="component" value="Unassembled WGS sequence"/>
</dbReference>
<comment type="caution">
    <text evidence="1">The sequence shown here is derived from an EMBL/GenBank/DDBJ whole genome shotgun (WGS) entry which is preliminary data.</text>
</comment>
<dbReference type="AlphaFoldDB" id="A0AA39NYH0"/>
<dbReference type="EMBL" id="JAUEPR010000029">
    <property type="protein sequence ID" value="KAK0474051.1"/>
    <property type="molecule type" value="Genomic_DNA"/>
</dbReference>
<gene>
    <name evidence="1" type="ORF">IW261DRAFT_1569038</name>
</gene>
<proteinExistence type="predicted"/>
<keyword evidence="2" id="KW-1185">Reference proteome</keyword>
<sequence>MPSHLRSNPKLLMHHAVPTLRPFDGLYGTILDNLDMFVITPNANTVMPHPPLGNREWPQAFIPDYAHYACLCWRTPEVNDPLRPLYLGVTEYNWQEIDNFAIVTESGPHETVHLSETAGRL</sequence>
<protein>
    <submittedName>
        <fullName evidence="1">Uncharacterized protein</fullName>
    </submittedName>
</protein>
<accession>A0AA39NYH0</accession>